<dbReference type="InterPro" id="IPR019430">
    <property type="entry name" value="7TM_GPCR_serpentine_rcpt_Srx"/>
</dbReference>
<dbReference type="Proteomes" id="UP000024635">
    <property type="component" value="Unassembled WGS sequence"/>
</dbReference>
<dbReference type="PANTHER" id="PTHR23017">
    <property type="entry name" value="SERPENTINE RECEPTOR, CLASS X"/>
    <property type="match status" value="1"/>
</dbReference>
<dbReference type="PANTHER" id="PTHR23017:SF3">
    <property type="entry name" value="G-PROTEIN COUPLED RECEPTORS FAMILY 1 PROFILE DOMAIN-CONTAINING PROTEIN"/>
    <property type="match status" value="1"/>
</dbReference>
<keyword evidence="1" id="KW-0472">Membrane</keyword>
<sequence>MVAVFLPMRYNRICTLKWSAVVVISGMLYGIAVNVTDVITGCRFVYDFHVYSWGYQDCSQMVIYFEFVYPVMSAGATSLAAHIFIAITLIIKGMHMGAVLLPRNKNTRLFWQGFAQELFFANDLLWQQFLSDLFDSPWWLFLSCTFMWELAHTCDGLMFLIFDTKMRMSIQRCITQLRFPIPEGTISSIT</sequence>
<dbReference type="SUPFAM" id="SSF81321">
    <property type="entry name" value="Family A G protein-coupled receptor-like"/>
    <property type="match status" value="1"/>
</dbReference>
<name>A0A016VT79_9BILA</name>
<keyword evidence="1" id="KW-0812">Transmembrane</keyword>
<evidence type="ECO:0000259" key="2">
    <source>
        <dbReference type="Pfam" id="PF10328"/>
    </source>
</evidence>
<keyword evidence="1" id="KW-1133">Transmembrane helix</keyword>
<dbReference type="Pfam" id="PF10328">
    <property type="entry name" value="7TM_GPCR_Srx"/>
    <property type="match status" value="1"/>
</dbReference>
<feature type="transmembrane region" description="Helical" evidence="1">
    <location>
        <begin position="67"/>
        <end position="91"/>
    </location>
</feature>
<gene>
    <name evidence="3" type="primary">Acey_s0005.g2737</name>
    <name evidence="3" type="ORF">Y032_0005g2737</name>
</gene>
<reference evidence="4" key="1">
    <citation type="journal article" date="2015" name="Nat. Genet.">
        <title>The genome and transcriptome of the zoonotic hookworm Ancylostoma ceylanicum identify infection-specific gene families.</title>
        <authorList>
            <person name="Schwarz E.M."/>
            <person name="Hu Y."/>
            <person name="Antoshechkin I."/>
            <person name="Miller M.M."/>
            <person name="Sternberg P.W."/>
            <person name="Aroian R.V."/>
        </authorList>
    </citation>
    <scope>NUCLEOTIDE SEQUENCE</scope>
    <source>
        <strain evidence="4">HY135</strain>
    </source>
</reference>
<proteinExistence type="predicted"/>
<accession>A0A016VT79</accession>
<feature type="domain" description="7TM GPCR serpentine receptor class x (Srx)" evidence="2">
    <location>
        <begin position="1"/>
        <end position="162"/>
    </location>
</feature>
<dbReference type="EMBL" id="JARK01001341">
    <property type="protein sequence ID" value="EYC30590.1"/>
    <property type="molecule type" value="Genomic_DNA"/>
</dbReference>
<protein>
    <recommendedName>
        <fullName evidence="2">7TM GPCR serpentine receptor class x (Srx) domain-containing protein</fullName>
    </recommendedName>
</protein>
<organism evidence="3 4">
    <name type="scientific">Ancylostoma ceylanicum</name>
    <dbReference type="NCBI Taxonomy" id="53326"/>
    <lineage>
        <taxon>Eukaryota</taxon>
        <taxon>Metazoa</taxon>
        <taxon>Ecdysozoa</taxon>
        <taxon>Nematoda</taxon>
        <taxon>Chromadorea</taxon>
        <taxon>Rhabditida</taxon>
        <taxon>Rhabditina</taxon>
        <taxon>Rhabditomorpha</taxon>
        <taxon>Strongyloidea</taxon>
        <taxon>Ancylostomatidae</taxon>
        <taxon>Ancylostomatinae</taxon>
        <taxon>Ancylostoma</taxon>
    </lineage>
</organism>
<evidence type="ECO:0000313" key="4">
    <source>
        <dbReference type="Proteomes" id="UP000024635"/>
    </source>
</evidence>
<feature type="transmembrane region" description="Helical" evidence="1">
    <location>
        <begin position="20"/>
        <end position="46"/>
    </location>
</feature>
<dbReference type="OrthoDB" id="5873047at2759"/>
<evidence type="ECO:0000313" key="3">
    <source>
        <dbReference type="EMBL" id="EYC30590.1"/>
    </source>
</evidence>
<comment type="caution">
    <text evidence="3">The sequence shown here is derived from an EMBL/GenBank/DDBJ whole genome shotgun (WGS) entry which is preliminary data.</text>
</comment>
<evidence type="ECO:0000256" key="1">
    <source>
        <dbReference type="SAM" id="Phobius"/>
    </source>
</evidence>
<dbReference type="AlphaFoldDB" id="A0A016VT79"/>
<keyword evidence="4" id="KW-1185">Reference proteome</keyword>